<dbReference type="EMBL" id="JACXAD010000011">
    <property type="protein sequence ID" value="MBD2768542.1"/>
    <property type="molecule type" value="Genomic_DNA"/>
</dbReference>
<keyword evidence="6" id="KW-0680">Restriction system</keyword>
<dbReference type="Proteomes" id="UP000612233">
    <property type="component" value="Unassembled WGS sequence"/>
</dbReference>
<evidence type="ECO:0000256" key="3">
    <source>
        <dbReference type="ARBA" id="ARBA00022603"/>
    </source>
</evidence>
<dbReference type="GO" id="GO:0009007">
    <property type="term" value="F:site-specific DNA-methyltransferase (adenine-specific) activity"/>
    <property type="evidence" value="ECO:0007669"/>
    <property type="project" value="UniProtKB-EC"/>
</dbReference>
<proteinExistence type="inferred from homology"/>
<keyword evidence="11" id="KW-1185">Reference proteome</keyword>
<keyword evidence="4" id="KW-0808">Transferase</keyword>
<dbReference type="RefSeq" id="WP_191005352.1">
    <property type="nucleotide sequence ID" value="NZ_JACXAD010000011.1"/>
</dbReference>
<comment type="catalytic activity">
    <reaction evidence="7">
        <text>a 2'-deoxyadenosine in DNA + S-adenosyl-L-methionine = an N(6)-methyl-2'-deoxyadenosine in DNA + S-adenosyl-L-homocysteine + H(+)</text>
        <dbReference type="Rhea" id="RHEA:15197"/>
        <dbReference type="Rhea" id="RHEA-COMP:12418"/>
        <dbReference type="Rhea" id="RHEA-COMP:12419"/>
        <dbReference type="ChEBI" id="CHEBI:15378"/>
        <dbReference type="ChEBI" id="CHEBI:57856"/>
        <dbReference type="ChEBI" id="CHEBI:59789"/>
        <dbReference type="ChEBI" id="CHEBI:90615"/>
        <dbReference type="ChEBI" id="CHEBI:90616"/>
        <dbReference type="EC" id="2.1.1.72"/>
    </reaction>
</comment>
<feature type="domain" description="DNA methylase adenine-specific" evidence="8">
    <location>
        <begin position="204"/>
        <end position="535"/>
    </location>
</feature>
<evidence type="ECO:0000256" key="1">
    <source>
        <dbReference type="ARBA" id="ARBA00006594"/>
    </source>
</evidence>
<dbReference type="Pfam" id="PF02384">
    <property type="entry name" value="N6_Mtase"/>
    <property type="match status" value="1"/>
</dbReference>
<evidence type="ECO:0000256" key="6">
    <source>
        <dbReference type="ARBA" id="ARBA00022747"/>
    </source>
</evidence>
<dbReference type="Gene3D" id="3.40.50.150">
    <property type="entry name" value="Vaccinia Virus protein VP39"/>
    <property type="match status" value="1"/>
</dbReference>
<evidence type="ECO:0000256" key="5">
    <source>
        <dbReference type="ARBA" id="ARBA00022691"/>
    </source>
</evidence>
<dbReference type="InterPro" id="IPR052916">
    <property type="entry name" value="Type-I_RE_MTase_Subunit"/>
</dbReference>
<dbReference type="InterPro" id="IPR022749">
    <property type="entry name" value="D12N6_MeTrfase_N"/>
</dbReference>
<evidence type="ECO:0000259" key="9">
    <source>
        <dbReference type="Pfam" id="PF12161"/>
    </source>
</evidence>
<dbReference type="InterPro" id="IPR029063">
    <property type="entry name" value="SAM-dependent_MTases_sf"/>
</dbReference>
<reference evidence="10" key="1">
    <citation type="submission" date="2020-09" db="EMBL/GenBank/DDBJ databases">
        <authorList>
            <person name="Kim M.K."/>
        </authorList>
    </citation>
    <scope>NUCLEOTIDE SEQUENCE</scope>
    <source>
        <strain evidence="10">BT664</strain>
    </source>
</reference>
<evidence type="ECO:0000256" key="4">
    <source>
        <dbReference type="ARBA" id="ARBA00022679"/>
    </source>
</evidence>
<feature type="domain" description="N6 adenine-specific DNA methyltransferase N-terminal" evidence="9">
    <location>
        <begin position="14"/>
        <end position="110"/>
    </location>
</feature>
<dbReference type="GO" id="GO:0009307">
    <property type="term" value="P:DNA restriction-modification system"/>
    <property type="evidence" value="ECO:0007669"/>
    <property type="project" value="UniProtKB-KW"/>
</dbReference>
<dbReference type="Pfam" id="PF12161">
    <property type="entry name" value="HsdM_N"/>
    <property type="match status" value="1"/>
</dbReference>
<dbReference type="GO" id="GO:0003677">
    <property type="term" value="F:DNA binding"/>
    <property type="evidence" value="ECO:0007669"/>
    <property type="project" value="InterPro"/>
</dbReference>
<dbReference type="InterPro" id="IPR038333">
    <property type="entry name" value="T1MK-like_N_sf"/>
</dbReference>
<evidence type="ECO:0000259" key="8">
    <source>
        <dbReference type="Pfam" id="PF02384"/>
    </source>
</evidence>
<organism evidence="10 11">
    <name type="scientific">Hymenobacter montanus</name>
    <dbReference type="NCBI Taxonomy" id="2771359"/>
    <lineage>
        <taxon>Bacteria</taxon>
        <taxon>Pseudomonadati</taxon>
        <taxon>Bacteroidota</taxon>
        <taxon>Cytophagia</taxon>
        <taxon>Cytophagales</taxon>
        <taxon>Hymenobacteraceae</taxon>
        <taxon>Hymenobacter</taxon>
    </lineage>
</organism>
<keyword evidence="3" id="KW-0489">Methyltransferase</keyword>
<dbReference type="AlphaFoldDB" id="A0A927BEG4"/>
<evidence type="ECO:0000313" key="10">
    <source>
        <dbReference type="EMBL" id="MBD2768542.1"/>
    </source>
</evidence>
<comment type="caution">
    <text evidence="10">The sequence shown here is derived from an EMBL/GenBank/DDBJ whole genome shotgun (WGS) entry which is preliminary data.</text>
</comment>
<dbReference type="InterPro" id="IPR003356">
    <property type="entry name" value="DNA_methylase_A-5"/>
</dbReference>
<name>A0A927BEG4_9BACT</name>
<sequence length="577" mass="65623">MVLPSESQQFLKDLDRRLWNSADQLRSNLDAAVYKHIVLGLIFLKYISDSFEDRRAELKQQFADPDSDYFLGEELAPELLKAELEVRDYYTEKNIFWVSPRGRWQFLQANAKLAPGEPVIVLDGPPLIEPGSVTKDNPKGEPEKFKGLDILLDRAMQAIEDDNPKKLRNVLNKDFARLQLDPDKLGRLLDLVAGIPFNHGELRAKDILGHVYEFFLGEFASAEGKKGGQYYTPQSVVSLIVELLEPYSGRVYDPCCGSGGFFVQSEKFIEQHADKQTFNHKERKKAVEERKRQIAVYGQESNPTTWRLAQMNLVIRNIEADIQLGDTLLSDKFPDLKADFVMANPPFNLKDWGMEQVRDDRRWADYATPPNANANFAWILHMLHKLNATGRMGLLLSNGSMSSNTNTEGDIRRELIKDDRIECMVALPGQLFTNTQIPACIWVLSKSKVARDGRRDRRGEVLFIDAREVGYMKDRVLRDFTQADIERVAETFHHWQRGTGYADTPGFCKSATLAEIEAHDYVLTPGRYVGAEAKEREGESFEVVMPQLAARLREQFAESARLQGVIEENLIGLGYGE</sequence>
<dbReference type="PANTHER" id="PTHR42998">
    <property type="entry name" value="TYPE I RESTRICTION ENZYME HINDVIIP M PROTEIN-RELATED"/>
    <property type="match status" value="1"/>
</dbReference>
<evidence type="ECO:0000256" key="2">
    <source>
        <dbReference type="ARBA" id="ARBA00011900"/>
    </source>
</evidence>
<dbReference type="EC" id="2.1.1.72" evidence="2"/>
<evidence type="ECO:0000313" key="11">
    <source>
        <dbReference type="Proteomes" id="UP000612233"/>
    </source>
</evidence>
<dbReference type="PRINTS" id="PR00507">
    <property type="entry name" value="N12N6MTFRASE"/>
</dbReference>
<protein>
    <recommendedName>
        <fullName evidence="2">site-specific DNA-methyltransferase (adenine-specific)</fullName>
        <ecNumber evidence="2">2.1.1.72</ecNumber>
    </recommendedName>
</protein>
<dbReference type="Gene3D" id="1.20.1260.30">
    <property type="match status" value="1"/>
</dbReference>
<gene>
    <name evidence="10" type="ORF">IC235_11650</name>
</gene>
<dbReference type="SUPFAM" id="SSF53335">
    <property type="entry name" value="S-adenosyl-L-methionine-dependent methyltransferases"/>
    <property type="match status" value="1"/>
</dbReference>
<evidence type="ECO:0000256" key="7">
    <source>
        <dbReference type="ARBA" id="ARBA00047942"/>
    </source>
</evidence>
<dbReference type="GO" id="GO:0008170">
    <property type="term" value="F:N-methyltransferase activity"/>
    <property type="evidence" value="ECO:0007669"/>
    <property type="project" value="InterPro"/>
</dbReference>
<dbReference type="PANTHER" id="PTHR42998:SF1">
    <property type="entry name" value="TYPE I RESTRICTION ENZYME HINDI METHYLASE SUBUNIT"/>
    <property type="match status" value="1"/>
</dbReference>
<keyword evidence="5" id="KW-0949">S-adenosyl-L-methionine</keyword>
<accession>A0A927BEG4</accession>
<comment type="similarity">
    <text evidence="1">Belongs to the N(4)/N(6)-methyltransferase family.</text>
</comment>
<dbReference type="GO" id="GO:0032259">
    <property type="term" value="P:methylation"/>
    <property type="evidence" value="ECO:0007669"/>
    <property type="project" value="UniProtKB-KW"/>
</dbReference>